<evidence type="ECO:0000313" key="3">
    <source>
        <dbReference type="Proteomes" id="UP000236161"/>
    </source>
</evidence>
<dbReference type="PANTHER" id="PTHR33108:SF14">
    <property type="entry name" value="OS01G0745000 PROTEIN"/>
    <property type="match status" value="1"/>
</dbReference>
<accession>A0A2H9ZU68</accession>
<sequence>MQEECTPEYIAGVRELFCGRWVCGLCSEAVKEIMRKRRNIVILAPAAVLEEALASHTAFCEQFNRTTRLNPKLSLARSMRDIARKSSQHRSSGSGSGGGGGVPAPPRVARTITSSLRSACQFN</sequence>
<evidence type="ECO:0000256" key="1">
    <source>
        <dbReference type="SAM" id="MobiDB-lite"/>
    </source>
</evidence>
<dbReference type="Proteomes" id="UP000236161">
    <property type="component" value="Unassembled WGS sequence"/>
</dbReference>
<dbReference type="InterPro" id="IPR012876">
    <property type="entry name" value="DUF1677_pln"/>
</dbReference>
<evidence type="ECO:0000313" key="2">
    <source>
        <dbReference type="EMBL" id="PKA46834.1"/>
    </source>
</evidence>
<reference evidence="2 3" key="1">
    <citation type="journal article" date="2017" name="Nature">
        <title>The Apostasia genome and the evolution of orchids.</title>
        <authorList>
            <person name="Zhang G.Q."/>
            <person name="Liu K.W."/>
            <person name="Li Z."/>
            <person name="Lohaus R."/>
            <person name="Hsiao Y.Y."/>
            <person name="Niu S.C."/>
            <person name="Wang J.Y."/>
            <person name="Lin Y.C."/>
            <person name="Xu Q."/>
            <person name="Chen L.J."/>
            <person name="Yoshida K."/>
            <person name="Fujiwara S."/>
            <person name="Wang Z.W."/>
            <person name="Zhang Y.Q."/>
            <person name="Mitsuda N."/>
            <person name="Wang M."/>
            <person name="Liu G.H."/>
            <person name="Pecoraro L."/>
            <person name="Huang H.X."/>
            <person name="Xiao X.J."/>
            <person name="Lin M."/>
            <person name="Wu X.Y."/>
            <person name="Wu W.L."/>
            <person name="Chen Y.Y."/>
            <person name="Chang S.B."/>
            <person name="Sakamoto S."/>
            <person name="Ohme-Takagi M."/>
            <person name="Yagi M."/>
            <person name="Zeng S.J."/>
            <person name="Shen C.Y."/>
            <person name="Yeh C.M."/>
            <person name="Luo Y.B."/>
            <person name="Tsai W.C."/>
            <person name="Van de Peer Y."/>
            <person name="Liu Z.J."/>
        </authorList>
    </citation>
    <scope>NUCLEOTIDE SEQUENCE [LARGE SCALE GENOMIC DNA]</scope>
    <source>
        <strain evidence="3">cv. Shenzhen</strain>
        <tissue evidence="2">Stem</tissue>
    </source>
</reference>
<name>A0A2H9ZU68_9ASPA</name>
<dbReference type="AlphaFoldDB" id="A0A2H9ZU68"/>
<dbReference type="EMBL" id="KZ453894">
    <property type="protein sequence ID" value="PKA46834.1"/>
    <property type="molecule type" value="Genomic_DNA"/>
</dbReference>
<dbReference type="Pfam" id="PF07911">
    <property type="entry name" value="DUF1677"/>
    <property type="match status" value="1"/>
</dbReference>
<protein>
    <submittedName>
        <fullName evidence="2">Uncharacterized protein</fullName>
    </submittedName>
</protein>
<gene>
    <name evidence="2" type="ORF">AXF42_Ash015728</name>
</gene>
<keyword evidence="3" id="KW-1185">Reference proteome</keyword>
<organism evidence="2 3">
    <name type="scientific">Apostasia shenzhenica</name>
    <dbReference type="NCBI Taxonomy" id="1088818"/>
    <lineage>
        <taxon>Eukaryota</taxon>
        <taxon>Viridiplantae</taxon>
        <taxon>Streptophyta</taxon>
        <taxon>Embryophyta</taxon>
        <taxon>Tracheophyta</taxon>
        <taxon>Spermatophyta</taxon>
        <taxon>Magnoliopsida</taxon>
        <taxon>Liliopsida</taxon>
        <taxon>Asparagales</taxon>
        <taxon>Orchidaceae</taxon>
        <taxon>Apostasioideae</taxon>
        <taxon>Apostasia</taxon>
    </lineage>
</organism>
<proteinExistence type="predicted"/>
<dbReference type="PANTHER" id="PTHR33108">
    <property type="entry name" value="OS01G0745000 PROTEIN"/>
    <property type="match status" value="1"/>
</dbReference>
<dbReference type="OrthoDB" id="678173at2759"/>
<dbReference type="STRING" id="1088818.A0A2H9ZU68"/>
<feature type="region of interest" description="Disordered" evidence="1">
    <location>
        <begin position="80"/>
        <end position="108"/>
    </location>
</feature>